<keyword evidence="5" id="KW-0414">Isoprene biosynthesis</keyword>
<feature type="binding site" evidence="5">
    <location>
        <position position="268"/>
    </location>
    <ligand>
        <name>(2E)-4-hydroxy-3-methylbut-2-enyl diphosphate</name>
        <dbReference type="ChEBI" id="CHEBI:128753"/>
    </ligand>
</feature>
<comment type="cofactor">
    <cofactor evidence="5">
        <name>[4Fe-4S] cluster</name>
        <dbReference type="ChEBI" id="CHEBI:49883"/>
    </cofactor>
    <text evidence="5">Binds 1 [4Fe-4S] cluster per subunit.</text>
</comment>
<reference evidence="6 7" key="1">
    <citation type="journal article" date="2016" name="Nat. Microbiol.">
        <title>The Mouse Intestinal Bacterial Collection (miBC) provides host-specific insight into cultured diversity and functional potential of the gut microbiota.</title>
        <authorList>
            <person name="Lagkouvardos I."/>
            <person name="Pukall R."/>
            <person name="Abt B."/>
            <person name="Foesel B.U."/>
            <person name="Meier-Kolthoff J.P."/>
            <person name="Kumar N."/>
            <person name="Bresciani A."/>
            <person name="Martinez I."/>
            <person name="Just S."/>
            <person name="Ziegler C."/>
            <person name="Brugiroux S."/>
            <person name="Garzetti D."/>
            <person name="Wenning M."/>
            <person name="Bui T.P."/>
            <person name="Wang J."/>
            <person name="Hugenholtz F."/>
            <person name="Plugge C.M."/>
            <person name="Peterson D.A."/>
            <person name="Hornef M.W."/>
            <person name="Baines J.F."/>
            <person name="Smidt H."/>
            <person name="Walter J."/>
            <person name="Kristiansen K."/>
            <person name="Nielsen H.B."/>
            <person name="Haller D."/>
            <person name="Overmann J."/>
            <person name="Stecher B."/>
            <person name="Clavel T."/>
        </authorList>
    </citation>
    <scope>NUCLEOTIDE SEQUENCE [LARGE SCALE GENOMIC DNA]</scope>
    <source>
        <strain evidence="6 7">DSM 28560</strain>
    </source>
</reference>
<feature type="binding site" evidence="5">
    <location>
        <position position="42"/>
    </location>
    <ligand>
        <name>isopentenyl diphosphate</name>
        <dbReference type="ChEBI" id="CHEBI:128769"/>
    </ligand>
</feature>
<keyword evidence="2 5" id="KW-0479">Metal-binding</keyword>
<keyword evidence="7" id="KW-1185">Reference proteome</keyword>
<dbReference type="GO" id="GO:0051745">
    <property type="term" value="F:4-hydroxy-3-methylbut-2-enyl diphosphate reductase activity"/>
    <property type="evidence" value="ECO:0007669"/>
    <property type="project" value="UniProtKB-UniRule"/>
</dbReference>
<dbReference type="GO" id="GO:0046872">
    <property type="term" value="F:metal ion binding"/>
    <property type="evidence" value="ECO:0007669"/>
    <property type="project" value="UniProtKB-KW"/>
</dbReference>
<feature type="binding site" evidence="5">
    <location>
        <position position="196"/>
    </location>
    <ligand>
        <name>[4Fe-4S] cluster</name>
        <dbReference type="ChEBI" id="CHEBI:49883"/>
    </ligand>
</feature>
<dbReference type="EMBL" id="SMMX01000004">
    <property type="protein sequence ID" value="TDA22389.1"/>
    <property type="molecule type" value="Genomic_DNA"/>
</dbReference>
<sequence>MKIELAKTAGFCFGVKRAVETVYEQIRLHEGEKIYTYGPIIHNEEVIKDMRRHGVEVLETEEELDRINEGIVIIRSHGVPKPVCDRLDQKGIAYVDATCPFVKKIHNIVREESGRGAHIIIIGNSAHPEVEGIRGWAGYNVTVIENAQEAEGFIIEDRECRICVVAQTTFNYNKFKDLVEIIVKKGYDIIVLNTICNATKERQEEARDIADRVEAMLVIGDRRSSNTQKLFEICSDACKDTYYIQTLDDLDMNQLRSVETVGITAGASTPNKIIEEVQNNVGINF</sequence>
<dbReference type="Pfam" id="PF02401">
    <property type="entry name" value="LYTB"/>
    <property type="match status" value="1"/>
</dbReference>
<evidence type="ECO:0000256" key="1">
    <source>
        <dbReference type="ARBA" id="ARBA00022485"/>
    </source>
</evidence>
<organism evidence="6 7">
    <name type="scientific">Extibacter muris</name>
    <dbReference type="NCBI Taxonomy" id="1796622"/>
    <lineage>
        <taxon>Bacteria</taxon>
        <taxon>Bacillati</taxon>
        <taxon>Bacillota</taxon>
        <taxon>Clostridia</taxon>
        <taxon>Lachnospirales</taxon>
        <taxon>Lachnospiraceae</taxon>
        <taxon>Extibacter</taxon>
    </lineage>
</organism>
<dbReference type="UniPathway" id="UPA00056">
    <property type="reaction ID" value="UER00097"/>
</dbReference>
<feature type="binding site" evidence="5">
    <location>
        <position position="42"/>
    </location>
    <ligand>
        <name>(2E)-4-hydroxy-3-methylbut-2-enyl diphosphate</name>
        <dbReference type="ChEBI" id="CHEBI:128753"/>
    </ligand>
</feature>
<evidence type="ECO:0000256" key="3">
    <source>
        <dbReference type="ARBA" id="ARBA00023004"/>
    </source>
</evidence>
<dbReference type="NCBIfam" id="NF002187">
    <property type="entry name" value="PRK01045.1-1"/>
    <property type="match status" value="1"/>
</dbReference>
<comment type="similarity">
    <text evidence="5">Belongs to the IspH family.</text>
</comment>
<dbReference type="GO" id="GO:0019288">
    <property type="term" value="P:isopentenyl diphosphate biosynthetic process, methylerythritol 4-phosphate pathway"/>
    <property type="evidence" value="ECO:0007669"/>
    <property type="project" value="UniProtKB-UniRule"/>
</dbReference>
<feature type="binding site" evidence="5">
    <location>
        <position position="224"/>
    </location>
    <ligand>
        <name>(2E)-4-hydroxy-3-methylbut-2-enyl diphosphate</name>
        <dbReference type="ChEBI" id="CHEBI:128753"/>
    </ligand>
</feature>
<comment type="function">
    <text evidence="5">Catalyzes the conversion of 1-hydroxy-2-methyl-2-(E)-butenyl 4-diphosphate (HMBPP) into a mixture of isopentenyl diphosphate (IPP) and dimethylallyl diphosphate (DMAPP). Acts in the terminal step of the DOXP/MEP pathway for isoprenoid precursor biosynthesis.</text>
</comment>
<keyword evidence="1 5" id="KW-0004">4Fe-4S</keyword>
<protein>
    <recommendedName>
        <fullName evidence="5">4-hydroxy-3-methylbut-2-enyl diphosphate reductase</fullName>
        <shortName evidence="5">HMBPP reductase</shortName>
        <ecNumber evidence="5">1.17.7.4</ecNumber>
    </recommendedName>
</protein>
<feature type="binding site" evidence="5">
    <location>
        <position position="225"/>
    </location>
    <ligand>
        <name>isopentenyl diphosphate</name>
        <dbReference type="ChEBI" id="CHEBI:128769"/>
    </ligand>
</feature>
<feature type="binding site" evidence="5">
    <location>
        <position position="127"/>
    </location>
    <ligand>
        <name>dimethylallyl diphosphate</name>
        <dbReference type="ChEBI" id="CHEBI:57623"/>
    </ligand>
</feature>
<feature type="binding site" evidence="5">
    <location>
        <position position="224"/>
    </location>
    <ligand>
        <name>isopentenyl diphosphate</name>
        <dbReference type="ChEBI" id="CHEBI:128769"/>
    </ligand>
</feature>
<dbReference type="Proteomes" id="UP000295710">
    <property type="component" value="Unassembled WGS sequence"/>
</dbReference>
<feature type="binding site" evidence="5">
    <location>
        <position position="77"/>
    </location>
    <ligand>
        <name>dimethylallyl diphosphate</name>
        <dbReference type="ChEBI" id="CHEBI:57623"/>
    </ligand>
</feature>
<proteinExistence type="inferred from homology"/>
<feature type="binding site" evidence="5">
    <location>
        <position position="225"/>
    </location>
    <ligand>
        <name>(2E)-4-hydroxy-3-methylbut-2-enyl diphosphate</name>
        <dbReference type="ChEBI" id="CHEBI:128753"/>
    </ligand>
</feature>
<dbReference type="GO" id="GO:0051539">
    <property type="term" value="F:4 iron, 4 sulfur cluster binding"/>
    <property type="evidence" value="ECO:0007669"/>
    <property type="project" value="UniProtKB-UniRule"/>
</dbReference>
<comment type="catalytic activity">
    <reaction evidence="5">
        <text>isopentenyl diphosphate + 2 oxidized [2Fe-2S]-[ferredoxin] + H2O = (2E)-4-hydroxy-3-methylbut-2-enyl diphosphate + 2 reduced [2Fe-2S]-[ferredoxin] + 2 H(+)</text>
        <dbReference type="Rhea" id="RHEA:24488"/>
        <dbReference type="Rhea" id="RHEA-COMP:10000"/>
        <dbReference type="Rhea" id="RHEA-COMP:10001"/>
        <dbReference type="ChEBI" id="CHEBI:15377"/>
        <dbReference type="ChEBI" id="CHEBI:15378"/>
        <dbReference type="ChEBI" id="CHEBI:33737"/>
        <dbReference type="ChEBI" id="CHEBI:33738"/>
        <dbReference type="ChEBI" id="CHEBI:128753"/>
        <dbReference type="ChEBI" id="CHEBI:128769"/>
        <dbReference type="EC" id="1.17.7.4"/>
    </reaction>
</comment>
<keyword evidence="5 6" id="KW-0560">Oxidoreductase</keyword>
<feature type="binding site" evidence="5">
    <location>
        <position position="42"/>
    </location>
    <ligand>
        <name>dimethylallyl diphosphate</name>
        <dbReference type="ChEBI" id="CHEBI:57623"/>
    </ligand>
</feature>
<dbReference type="NCBIfam" id="TIGR00216">
    <property type="entry name" value="ispH_lytB"/>
    <property type="match status" value="1"/>
</dbReference>
<gene>
    <name evidence="5 6" type="primary">ispH</name>
    <name evidence="6" type="ORF">E1963_06435</name>
</gene>
<comment type="caution">
    <text evidence="6">The sequence shown here is derived from an EMBL/GenBank/DDBJ whole genome shotgun (WGS) entry which is preliminary data.</text>
</comment>
<feature type="active site" description="Proton donor" evidence="5">
    <location>
        <position position="129"/>
    </location>
</feature>
<dbReference type="GO" id="GO:0016114">
    <property type="term" value="P:terpenoid biosynthetic process"/>
    <property type="evidence" value="ECO:0007669"/>
    <property type="project" value="UniProtKB-UniRule"/>
</dbReference>
<dbReference type="GO" id="GO:0050992">
    <property type="term" value="P:dimethylallyl diphosphate biosynthetic process"/>
    <property type="evidence" value="ECO:0007669"/>
    <property type="project" value="UniProtKB-UniRule"/>
</dbReference>
<evidence type="ECO:0000313" key="7">
    <source>
        <dbReference type="Proteomes" id="UP000295710"/>
    </source>
</evidence>
<dbReference type="CDD" id="cd13944">
    <property type="entry name" value="lytB_ispH"/>
    <property type="match status" value="1"/>
</dbReference>
<feature type="binding site" evidence="5">
    <location>
        <position position="12"/>
    </location>
    <ligand>
        <name>[4Fe-4S] cluster</name>
        <dbReference type="ChEBI" id="CHEBI:49883"/>
    </ligand>
</feature>
<feature type="binding site" evidence="5">
    <location>
        <position position="99"/>
    </location>
    <ligand>
        <name>[4Fe-4S] cluster</name>
        <dbReference type="ChEBI" id="CHEBI:49883"/>
    </ligand>
</feature>
<evidence type="ECO:0000256" key="5">
    <source>
        <dbReference type="HAMAP-Rule" id="MF_00191"/>
    </source>
</evidence>
<name>A0A4R4FHN0_9FIRM</name>
<dbReference type="Gene3D" id="3.40.50.11270">
    <property type="match status" value="1"/>
</dbReference>
<evidence type="ECO:0000313" key="6">
    <source>
        <dbReference type="EMBL" id="TDA22389.1"/>
    </source>
</evidence>
<feature type="binding site" evidence="5">
    <location>
        <position position="77"/>
    </location>
    <ligand>
        <name>(2E)-4-hydroxy-3-methylbut-2-enyl diphosphate</name>
        <dbReference type="ChEBI" id="CHEBI:128753"/>
    </ligand>
</feature>
<keyword evidence="3 5" id="KW-0408">Iron</keyword>
<evidence type="ECO:0000256" key="4">
    <source>
        <dbReference type="ARBA" id="ARBA00023014"/>
    </source>
</evidence>
<dbReference type="UniPathway" id="UPA00059">
    <property type="reaction ID" value="UER00105"/>
</dbReference>
<dbReference type="InterPro" id="IPR003451">
    <property type="entry name" value="LytB/IspH"/>
</dbReference>
<comment type="pathway">
    <text evidence="5">Isoprenoid biosynthesis; isopentenyl diphosphate biosynthesis via DXP pathway; isopentenyl diphosphate from 1-deoxy-D-xylulose 5-phosphate: step 6/6.</text>
</comment>
<feature type="binding site" evidence="5">
    <location>
        <position position="268"/>
    </location>
    <ligand>
        <name>dimethylallyl diphosphate</name>
        <dbReference type="ChEBI" id="CHEBI:57623"/>
    </ligand>
</feature>
<feature type="binding site" evidence="5">
    <location>
        <position position="268"/>
    </location>
    <ligand>
        <name>isopentenyl diphosphate</name>
        <dbReference type="ChEBI" id="CHEBI:128769"/>
    </ligand>
</feature>
<feature type="binding site" evidence="5">
    <location>
        <position position="226"/>
    </location>
    <ligand>
        <name>(2E)-4-hydroxy-3-methylbut-2-enyl diphosphate</name>
        <dbReference type="ChEBI" id="CHEBI:128753"/>
    </ligand>
</feature>
<dbReference type="PANTHER" id="PTHR30426">
    <property type="entry name" value="4-HYDROXY-3-METHYLBUT-2-ENYL DIPHOSPHATE REDUCTASE"/>
    <property type="match status" value="1"/>
</dbReference>
<feature type="binding site" evidence="5">
    <location>
        <position position="127"/>
    </location>
    <ligand>
        <name>isopentenyl diphosphate</name>
        <dbReference type="ChEBI" id="CHEBI:128769"/>
    </ligand>
</feature>
<dbReference type="HAMAP" id="MF_00191">
    <property type="entry name" value="IspH"/>
    <property type="match status" value="1"/>
</dbReference>
<comment type="pathway">
    <text evidence="5">Isoprenoid biosynthesis; dimethylallyl diphosphate biosynthesis; dimethylallyl diphosphate from (2E)-4-hydroxy-3-methylbutenyl diphosphate: step 1/1.</text>
</comment>
<evidence type="ECO:0000256" key="2">
    <source>
        <dbReference type="ARBA" id="ARBA00022723"/>
    </source>
</evidence>
<accession>A0A4R4FHN0</accession>
<feature type="binding site" evidence="5">
    <location>
        <position position="224"/>
    </location>
    <ligand>
        <name>dimethylallyl diphosphate</name>
        <dbReference type="ChEBI" id="CHEBI:57623"/>
    </ligand>
</feature>
<feature type="binding site" evidence="5">
    <location>
        <position position="226"/>
    </location>
    <ligand>
        <name>dimethylallyl diphosphate</name>
        <dbReference type="ChEBI" id="CHEBI:57623"/>
    </ligand>
</feature>
<dbReference type="AlphaFoldDB" id="A0A4R4FHN0"/>
<feature type="binding site" evidence="5">
    <location>
        <position position="127"/>
    </location>
    <ligand>
        <name>(2E)-4-hydroxy-3-methylbut-2-enyl diphosphate</name>
        <dbReference type="ChEBI" id="CHEBI:128753"/>
    </ligand>
</feature>
<comment type="catalytic activity">
    <reaction evidence="5">
        <text>dimethylallyl diphosphate + 2 oxidized [2Fe-2S]-[ferredoxin] + H2O = (2E)-4-hydroxy-3-methylbut-2-enyl diphosphate + 2 reduced [2Fe-2S]-[ferredoxin] + 2 H(+)</text>
        <dbReference type="Rhea" id="RHEA:24825"/>
        <dbReference type="Rhea" id="RHEA-COMP:10000"/>
        <dbReference type="Rhea" id="RHEA-COMP:10001"/>
        <dbReference type="ChEBI" id="CHEBI:15377"/>
        <dbReference type="ChEBI" id="CHEBI:15378"/>
        <dbReference type="ChEBI" id="CHEBI:33737"/>
        <dbReference type="ChEBI" id="CHEBI:33738"/>
        <dbReference type="ChEBI" id="CHEBI:57623"/>
        <dbReference type="ChEBI" id="CHEBI:128753"/>
        <dbReference type="EC" id="1.17.7.4"/>
    </reaction>
</comment>
<keyword evidence="4 5" id="KW-0411">Iron-sulfur</keyword>
<dbReference type="RefSeq" id="WP_132276415.1">
    <property type="nucleotide sequence ID" value="NZ_JAOBST010000024.1"/>
</dbReference>
<feature type="binding site" evidence="5">
    <location>
        <position position="168"/>
    </location>
    <ligand>
        <name>(2E)-4-hydroxy-3-methylbut-2-enyl diphosphate</name>
        <dbReference type="ChEBI" id="CHEBI:128753"/>
    </ligand>
</feature>
<feature type="binding site" evidence="5">
    <location>
        <position position="77"/>
    </location>
    <ligand>
        <name>isopentenyl diphosphate</name>
        <dbReference type="ChEBI" id="CHEBI:128769"/>
    </ligand>
</feature>
<dbReference type="Gene3D" id="3.40.1010.20">
    <property type="entry name" value="4-hydroxy-3-methylbut-2-enyl diphosphate reductase, catalytic domain"/>
    <property type="match status" value="2"/>
</dbReference>
<feature type="binding site" evidence="5">
    <location>
        <position position="226"/>
    </location>
    <ligand>
        <name>isopentenyl diphosphate</name>
        <dbReference type="ChEBI" id="CHEBI:128769"/>
    </ligand>
</feature>
<dbReference type="EC" id="1.17.7.4" evidence="5"/>
<dbReference type="PANTHER" id="PTHR30426:SF0">
    <property type="entry name" value="4-HYDROXY-3-METHYLBUT-2-ENYL DIPHOSPHATE REDUCTASE"/>
    <property type="match status" value="1"/>
</dbReference>
<feature type="binding site" evidence="5">
    <location>
        <position position="225"/>
    </location>
    <ligand>
        <name>dimethylallyl diphosphate</name>
        <dbReference type="ChEBI" id="CHEBI:57623"/>
    </ligand>
</feature>